<protein>
    <submittedName>
        <fullName evidence="4">Metallophosphoesterase</fullName>
    </submittedName>
</protein>
<keyword evidence="2" id="KW-0378">Hydrolase</keyword>
<dbReference type="InterPro" id="IPR004843">
    <property type="entry name" value="Calcineurin-like_PHP"/>
</dbReference>
<evidence type="ECO:0000256" key="1">
    <source>
        <dbReference type="ARBA" id="ARBA00022723"/>
    </source>
</evidence>
<dbReference type="PANTHER" id="PTHR31302">
    <property type="entry name" value="TRANSMEMBRANE PROTEIN WITH METALLOPHOSPHOESTERASE DOMAIN-RELATED"/>
    <property type="match status" value="1"/>
</dbReference>
<dbReference type="InterPro" id="IPR029052">
    <property type="entry name" value="Metallo-depent_PP-like"/>
</dbReference>
<dbReference type="InterPro" id="IPR006311">
    <property type="entry name" value="TAT_signal"/>
</dbReference>
<keyword evidence="1" id="KW-0479">Metal-binding</keyword>
<dbReference type="PANTHER" id="PTHR31302:SF31">
    <property type="entry name" value="PHOSPHODIESTERASE YAEI"/>
    <property type="match status" value="1"/>
</dbReference>
<dbReference type="InterPro" id="IPR051158">
    <property type="entry name" value="Metallophosphoesterase_sf"/>
</dbReference>
<dbReference type="Proteomes" id="UP001161405">
    <property type="component" value="Unassembled WGS sequence"/>
</dbReference>
<dbReference type="PROSITE" id="PS51318">
    <property type="entry name" value="TAT"/>
    <property type="match status" value="1"/>
</dbReference>
<dbReference type="SUPFAM" id="SSF56300">
    <property type="entry name" value="Metallo-dependent phosphatases"/>
    <property type="match status" value="1"/>
</dbReference>
<dbReference type="EMBL" id="BSNI01000001">
    <property type="protein sequence ID" value="GLQ16228.1"/>
    <property type="molecule type" value="Genomic_DNA"/>
</dbReference>
<accession>A0ABQ5ULT8</accession>
<reference evidence="4" key="1">
    <citation type="journal article" date="2014" name="Int. J. Syst. Evol. Microbiol.">
        <title>Complete genome of a new Firmicutes species belonging to the dominant human colonic microbiota ('Ruminococcus bicirculans') reveals two chromosomes and a selective capacity to utilize plant glucans.</title>
        <authorList>
            <consortium name="NISC Comparative Sequencing Program"/>
            <person name="Wegmann U."/>
            <person name="Louis P."/>
            <person name="Goesmann A."/>
            <person name="Henrissat B."/>
            <person name="Duncan S.H."/>
            <person name="Flint H.J."/>
        </authorList>
    </citation>
    <scope>NUCLEOTIDE SEQUENCE</scope>
    <source>
        <strain evidence="4">NBRC 107169</strain>
    </source>
</reference>
<keyword evidence="5" id="KW-1185">Reference proteome</keyword>
<evidence type="ECO:0000313" key="4">
    <source>
        <dbReference type="EMBL" id="GLQ16228.1"/>
    </source>
</evidence>
<dbReference type="Pfam" id="PF00149">
    <property type="entry name" value="Metallophos"/>
    <property type="match status" value="1"/>
</dbReference>
<dbReference type="Gene3D" id="3.60.21.10">
    <property type="match status" value="1"/>
</dbReference>
<evidence type="ECO:0000259" key="3">
    <source>
        <dbReference type="Pfam" id="PF00149"/>
    </source>
</evidence>
<sequence>MVSRRTFLKLFGAALVGGVGVVAYAFGLEPLVRLSITKNQVKTPKWRYGPPLRIAALADFHACEPWMNAHRVRQIVAKTNALKPDVILLLGDYLSGMRMVFRSLPNDELAAALSHLSAPLGVHAILGNHDWWEDEAAQLRGGGPTAIGDAMKKVGISVFENDVLRLEKAGQPFWLAGLADQWALFPNKGLTRGRHVGLDDLDGTLEQIDDDAPVILMAHEPDIFPRVPDRVALTLSGHTHGGQIRLGGYSPVVPSKYGNKYAYGHIQENGRDLLVSGGLGCSMIPVRFGVPPEINLIEIS</sequence>
<dbReference type="RefSeq" id="WP_284361706.1">
    <property type="nucleotide sequence ID" value="NZ_BSNI01000001.1"/>
</dbReference>
<organism evidence="4 5">
    <name type="scientific">Maritalea porphyrae</name>
    <dbReference type="NCBI Taxonomy" id="880732"/>
    <lineage>
        <taxon>Bacteria</taxon>
        <taxon>Pseudomonadati</taxon>
        <taxon>Pseudomonadota</taxon>
        <taxon>Alphaproteobacteria</taxon>
        <taxon>Hyphomicrobiales</taxon>
        <taxon>Devosiaceae</taxon>
        <taxon>Maritalea</taxon>
    </lineage>
</organism>
<evidence type="ECO:0000256" key="2">
    <source>
        <dbReference type="ARBA" id="ARBA00022801"/>
    </source>
</evidence>
<feature type="domain" description="Calcineurin-like phosphoesterase" evidence="3">
    <location>
        <begin position="52"/>
        <end position="241"/>
    </location>
</feature>
<gene>
    <name evidence="4" type="ORF">GCM10007879_04770</name>
</gene>
<dbReference type="CDD" id="cd07385">
    <property type="entry name" value="MPP_YkuE_C"/>
    <property type="match status" value="1"/>
</dbReference>
<reference evidence="4" key="2">
    <citation type="submission" date="2023-01" db="EMBL/GenBank/DDBJ databases">
        <title>Draft genome sequence of Maritalea porphyrae strain NBRC 107169.</title>
        <authorList>
            <person name="Sun Q."/>
            <person name="Mori K."/>
        </authorList>
    </citation>
    <scope>NUCLEOTIDE SEQUENCE</scope>
    <source>
        <strain evidence="4">NBRC 107169</strain>
    </source>
</reference>
<comment type="caution">
    <text evidence="4">The sequence shown here is derived from an EMBL/GenBank/DDBJ whole genome shotgun (WGS) entry which is preliminary data.</text>
</comment>
<proteinExistence type="predicted"/>
<name>A0ABQ5ULT8_9HYPH</name>
<evidence type="ECO:0000313" key="5">
    <source>
        <dbReference type="Proteomes" id="UP001161405"/>
    </source>
</evidence>